<dbReference type="PROSITE" id="PS51257">
    <property type="entry name" value="PROKAR_LIPOPROTEIN"/>
    <property type="match status" value="1"/>
</dbReference>
<name>A0A6B3LSL4_9BACT</name>
<dbReference type="AlphaFoldDB" id="A0A6B3LSL4"/>
<accession>A0A6B3LSL4</accession>
<reference evidence="2 3" key="1">
    <citation type="submission" date="2020-02" db="EMBL/GenBank/DDBJ databases">
        <authorList>
            <person name="Kim M.K."/>
        </authorList>
    </citation>
    <scope>NUCLEOTIDE SEQUENCE [LARGE SCALE GENOMIC DNA]</scope>
    <source>
        <strain evidence="2 3">BT327</strain>
    </source>
</reference>
<feature type="chain" id="PRO_5025556728" evidence="1">
    <location>
        <begin position="25"/>
        <end position="223"/>
    </location>
</feature>
<evidence type="ECO:0000313" key="2">
    <source>
        <dbReference type="EMBL" id="NEM96968.1"/>
    </source>
</evidence>
<evidence type="ECO:0000256" key="1">
    <source>
        <dbReference type="SAM" id="SignalP"/>
    </source>
</evidence>
<evidence type="ECO:0000313" key="3">
    <source>
        <dbReference type="Proteomes" id="UP000474777"/>
    </source>
</evidence>
<dbReference type="RefSeq" id="WP_163912809.1">
    <property type="nucleotide sequence ID" value="NZ_JAAGWD010000001.1"/>
</dbReference>
<proteinExistence type="predicted"/>
<keyword evidence="1" id="KW-0732">Signal</keyword>
<keyword evidence="3" id="KW-1185">Reference proteome</keyword>
<organism evidence="2 3">
    <name type="scientific">Pontibacter burrus</name>
    <dbReference type="NCBI Taxonomy" id="2704466"/>
    <lineage>
        <taxon>Bacteria</taxon>
        <taxon>Pseudomonadati</taxon>
        <taxon>Bacteroidota</taxon>
        <taxon>Cytophagia</taxon>
        <taxon>Cytophagales</taxon>
        <taxon>Hymenobacteraceae</taxon>
        <taxon>Pontibacter</taxon>
    </lineage>
</organism>
<sequence>MARLLHFVSIVFLLCSCNYSNKSADNTMPQRTEDLKAVQEEPAQKQETTASDSTDFKAAFELFFSALQAADTATINQFVHPQHGLWIIEQPGALPKMTFVKNINSFKRQYQDRSFLTIKDEVKTCDLKQEAWPTFDCADVDYDAGTSGFSKDGCFVAGPERFVKSGYWNYADLPPAQIKQIEATLPLVQKSVLHTATSFEFHFGFIDGRWRLLFAKLIYPCSA</sequence>
<dbReference type="EMBL" id="JAAGWD010000001">
    <property type="protein sequence ID" value="NEM96968.1"/>
    <property type="molecule type" value="Genomic_DNA"/>
</dbReference>
<gene>
    <name evidence="2" type="ORF">GXP69_04605</name>
</gene>
<comment type="caution">
    <text evidence="2">The sequence shown here is derived from an EMBL/GenBank/DDBJ whole genome shotgun (WGS) entry which is preliminary data.</text>
</comment>
<dbReference type="Proteomes" id="UP000474777">
    <property type="component" value="Unassembled WGS sequence"/>
</dbReference>
<feature type="signal peptide" evidence="1">
    <location>
        <begin position="1"/>
        <end position="24"/>
    </location>
</feature>
<protein>
    <submittedName>
        <fullName evidence="2">Uncharacterized protein</fullName>
    </submittedName>
</protein>